<gene>
    <name evidence="5" type="ORF">CAPTEDRAFT_39525</name>
</gene>
<dbReference type="GO" id="GO:0015918">
    <property type="term" value="P:sterol transport"/>
    <property type="evidence" value="ECO:0007669"/>
    <property type="project" value="InterPro"/>
</dbReference>
<dbReference type="GO" id="GO:0005576">
    <property type="term" value="C:extracellular region"/>
    <property type="evidence" value="ECO:0007669"/>
    <property type="project" value="UniProtKB-SubCell"/>
</dbReference>
<dbReference type="EMBL" id="KB309387">
    <property type="protein sequence ID" value="ELT94534.1"/>
    <property type="molecule type" value="Genomic_DNA"/>
</dbReference>
<evidence type="ECO:0000256" key="2">
    <source>
        <dbReference type="ARBA" id="ARBA00006370"/>
    </source>
</evidence>
<name>R7TLI5_CAPTE</name>
<dbReference type="FunFam" id="2.60.40.770:FF:000001">
    <property type="entry name" value="NPC intracellular cholesterol transporter 2"/>
    <property type="match status" value="1"/>
</dbReference>
<evidence type="ECO:0000256" key="3">
    <source>
        <dbReference type="ARBA" id="ARBA00022525"/>
    </source>
</evidence>
<evidence type="ECO:0000313" key="5">
    <source>
        <dbReference type="EMBL" id="ELT94534.1"/>
    </source>
</evidence>
<protein>
    <recommendedName>
        <fullName evidence="4">MD-2-related lipid-recognition domain-containing protein</fullName>
    </recommendedName>
</protein>
<dbReference type="PANTHER" id="PTHR11306">
    <property type="entry name" value="NIEMANN PICK TYPE C2 PROTEIN NPC2-RELATED"/>
    <property type="match status" value="1"/>
</dbReference>
<dbReference type="PANTHER" id="PTHR11306:SF68">
    <property type="entry name" value="NPC INTRACELLULAR CHOLESTEROL TRANSPORTER 2"/>
    <property type="match status" value="1"/>
</dbReference>
<keyword evidence="3" id="KW-0964">Secreted</keyword>
<organism evidence="5">
    <name type="scientific">Capitella teleta</name>
    <name type="common">Polychaete worm</name>
    <dbReference type="NCBI Taxonomy" id="283909"/>
    <lineage>
        <taxon>Eukaryota</taxon>
        <taxon>Metazoa</taxon>
        <taxon>Spiralia</taxon>
        <taxon>Lophotrochozoa</taxon>
        <taxon>Annelida</taxon>
        <taxon>Polychaeta</taxon>
        <taxon>Sedentaria</taxon>
        <taxon>Scolecida</taxon>
        <taxon>Capitellidae</taxon>
        <taxon>Capitella</taxon>
    </lineage>
</organism>
<dbReference type="STRING" id="283909.R7TLI5"/>
<feature type="non-terminal residue" evidence="5">
    <location>
        <position position="140"/>
    </location>
</feature>
<proteinExistence type="inferred from homology"/>
<dbReference type="InterPro" id="IPR014756">
    <property type="entry name" value="Ig_E-set"/>
</dbReference>
<dbReference type="Pfam" id="PF02221">
    <property type="entry name" value="E1_DerP2_DerF2"/>
    <property type="match status" value="1"/>
</dbReference>
<sequence>LTFLLITTAAGSHISYKDCGSKSGRPIFVDLDPCPTERPCVLHVNTQVQLAVRFFSSTQTDQVTTVITGYLAGVDVPLPISDPNSCDHGVNCPVSSGQVNTYNESIYVDPGFPLVEMTMRVELKDDGTDDLACVEYPIKI</sequence>
<accession>R7TLI5</accession>
<evidence type="ECO:0000259" key="4">
    <source>
        <dbReference type="SMART" id="SM00737"/>
    </source>
</evidence>
<dbReference type="OMA" id="WSMKGDN"/>
<dbReference type="InterPro" id="IPR003172">
    <property type="entry name" value="ML_dom"/>
</dbReference>
<comment type="similarity">
    <text evidence="2">Belongs to the NPC2 family.</text>
</comment>
<dbReference type="SMART" id="SM00737">
    <property type="entry name" value="ML"/>
    <property type="match status" value="1"/>
</dbReference>
<feature type="domain" description="MD-2-related lipid-recognition" evidence="4">
    <location>
        <begin position="16"/>
        <end position="138"/>
    </location>
</feature>
<feature type="non-terminal residue" evidence="5">
    <location>
        <position position="1"/>
    </location>
</feature>
<dbReference type="OrthoDB" id="6489092at2759"/>
<dbReference type="Gene3D" id="2.60.40.770">
    <property type="match status" value="1"/>
</dbReference>
<reference evidence="5" key="1">
    <citation type="journal article" date="2013" name="Nature">
        <title>Insights into bilaterian evolution from three spiralian genomes.</title>
        <authorList>
            <person name="Simakov O."/>
            <person name="Marletaz F."/>
            <person name="Cho S.J."/>
            <person name="Edsinger-Gonzales E."/>
            <person name="Havlak P."/>
            <person name="Hellsten U."/>
            <person name="Kuo D.H."/>
            <person name="Larsson T."/>
            <person name="Lv J."/>
            <person name="Arendt D."/>
            <person name="Savage R."/>
            <person name="Osoegawa K."/>
            <person name="de Jong P."/>
            <person name="Grimwood J."/>
            <person name="Chapman J.A."/>
            <person name="Shapiro H."/>
            <person name="Aerts A."/>
            <person name="Otillar R.P."/>
            <person name="Terry A.Y."/>
            <person name="Boore J.L."/>
            <person name="Grigoriev I.V."/>
            <person name="Lindberg D.R."/>
            <person name="Seaver E.C."/>
            <person name="Weisblat D.A."/>
            <person name="Putnam N.H."/>
            <person name="Rokhsar D.S."/>
        </authorList>
    </citation>
    <scope>NUCLEOTIDE SEQUENCE</scope>
    <source>
        <strain evidence="5">I ESC-2004</strain>
    </source>
</reference>
<dbReference type="AlphaFoldDB" id="R7TLI5"/>
<dbReference type="SUPFAM" id="SSF81296">
    <property type="entry name" value="E set domains"/>
    <property type="match status" value="1"/>
</dbReference>
<dbReference type="HOGENOM" id="CLU_109192_1_0_1"/>
<comment type="subcellular location">
    <subcellularLocation>
        <location evidence="1">Secreted</location>
    </subcellularLocation>
</comment>
<dbReference type="InterPro" id="IPR039670">
    <property type="entry name" value="NPC2-like"/>
</dbReference>
<dbReference type="GO" id="GO:0032934">
    <property type="term" value="F:sterol binding"/>
    <property type="evidence" value="ECO:0007669"/>
    <property type="project" value="InterPro"/>
</dbReference>
<evidence type="ECO:0000256" key="1">
    <source>
        <dbReference type="ARBA" id="ARBA00004613"/>
    </source>
</evidence>